<keyword evidence="3" id="KW-0862">Zinc</keyword>
<evidence type="ECO:0000313" key="5">
    <source>
        <dbReference type="EMBL" id="KAK1310270.1"/>
    </source>
</evidence>
<comment type="caution">
    <text evidence="5">The sequence shown here is derived from an EMBL/GenBank/DDBJ whole genome shotgun (WGS) entry which is preliminary data.</text>
</comment>
<dbReference type="PANTHER" id="PTHR42647">
    <property type="entry name" value="SBP (S-RIBONUCLEASE BINDING PROTEIN) FAMILY PROTEIN"/>
    <property type="match status" value="1"/>
</dbReference>
<keyword evidence="6" id="KW-1185">Reference proteome</keyword>
<sequence length="201" mass="22097">MAFLSLGSNAHDRQSLSSSFLPSTNSPMNVFMGREMQEVDMFLSVQNDKFKSFLHRLGGQYMQSMMNNFESGVACVLKKKDEEIANANTTVTTLKNQVFKLKTENFLWKKVAKDTGADVRTLNGELERVKREFAAAGDTGSECCGSSDPEMLIPCRICGSRDSCLIFVGGGGEKAVVEGGDRGEERSAHISLWHTLVLSPK</sequence>
<keyword evidence="1" id="KW-0479">Metal-binding</keyword>
<feature type="coiled-coil region" evidence="4">
    <location>
        <begin position="77"/>
        <end position="132"/>
    </location>
</feature>
<dbReference type="GO" id="GO:0008270">
    <property type="term" value="F:zinc ion binding"/>
    <property type="evidence" value="ECO:0007669"/>
    <property type="project" value="UniProtKB-KW"/>
</dbReference>
<dbReference type="GO" id="GO:0004842">
    <property type="term" value="F:ubiquitin-protein transferase activity"/>
    <property type="evidence" value="ECO:0007669"/>
    <property type="project" value="TreeGrafter"/>
</dbReference>
<evidence type="ECO:0000256" key="4">
    <source>
        <dbReference type="SAM" id="Coils"/>
    </source>
</evidence>
<dbReference type="EMBL" id="JAUJYO010000008">
    <property type="protein sequence ID" value="KAK1310270.1"/>
    <property type="molecule type" value="Genomic_DNA"/>
</dbReference>
<organism evidence="5 6">
    <name type="scientific">Acorus calamus</name>
    <name type="common">Sweet flag</name>
    <dbReference type="NCBI Taxonomy" id="4465"/>
    <lineage>
        <taxon>Eukaryota</taxon>
        <taxon>Viridiplantae</taxon>
        <taxon>Streptophyta</taxon>
        <taxon>Embryophyta</taxon>
        <taxon>Tracheophyta</taxon>
        <taxon>Spermatophyta</taxon>
        <taxon>Magnoliopsida</taxon>
        <taxon>Liliopsida</taxon>
        <taxon>Acoraceae</taxon>
        <taxon>Acorus</taxon>
    </lineage>
</organism>
<dbReference type="PANTHER" id="PTHR42647:SF6">
    <property type="entry name" value="RING-TYPE DOMAIN-CONTAINING PROTEIN"/>
    <property type="match status" value="1"/>
</dbReference>
<keyword evidence="4" id="KW-0175">Coiled coil</keyword>
<dbReference type="AlphaFoldDB" id="A0AAV9E9V6"/>
<reference evidence="5" key="1">
    <citation type="journal article" date="2023" name="Nat. Commun.">
        <title>Diploid and tetraploid genomes of Acorus and the evolution of monocots.</title>
        <authorList>
            <person name="Ma L."/>
            <person name="Liu K.W."/>
            <person name="Li Z."/>
            <person name="Hsiao Y.Y."/>
            <person name="Qi Y."/>
            <person name="Fu T."/>
            <person name="Tang G.D."/>
            <person name="Zhang D."/>
            <person name="Sun W.H."/>
            <person name="Liu D.K."/>
            <person name="Li Y."/>
            <person name="Chen G.Z."/>
            <person name="Liu X.D."/>
            <person name="Liao X.Y."/>
            <person name="Jiang Y.T."/>
            <person name="Yu X."/>
            <person name="Hao Y."/>
            <person name="Huang J."/>
            <person name="Zhao X.W."/>
            <person name="Ke S."/>
            <person name="Chen Y.Y."/>
            <person name="Wu W.L."/>
            <person name="Hsu J.L."/>
            <person name="Lin Y.F."/>
            <person name="Huang M.D."/>
            <person name="Li C.Y."/>
            <person name="Huang L."/>
            <person name="Wang Z.W."/>
            <person name="Zhao X."/>
            <person name="Zhong W.Y."/>
            <person name="Peng D.H."/>
            <person name="Ahmad S."/>
            <person name="Lan S."/>
            <person name="Zhang J.S."/>
            <person name="Tsai W.C."/>
            <person name="Van de Peer Y."/>
            <person name="Liu Z.J."/>
        </authorList>
    </citation>
    <scope>NUCLEOTIDE SEQUENCE</scope>
    <source>
        <strain evidence="5">CP</strain>
    </source>
</reference>
<protein>
    <submittedName>
        <fullName evidence="5">Uncharacterized protein</fullName>
    </submittedName>
</protein>
<evidence type="ECO:0000256" key="1">
    <source>
        <dbReference type="ARBA" id="ARBA00022723"/>
    </source>
</evidence>
<name>A0AAV9E9V6_ACOCL</name>
<evidence type="ECO:0000313" key="6">
    <source>
        <dbReference type="Proteomes" id="UP001180020"/>
    </source>
</evidence>
<gene>
    <name evidence="5" type="ORF">QJS10_CPA08g00032</name>
</gene>
<evidence type="ECO:0000256" key="3">
    <source>
        <dbReference type="ARBA" id="ARBA00022833"/>
    </source>
</evidence>
<accession>A0AAV9E9V6</accession>
<proteinExistence type="predicted"/>
<keyword evidence="2" id="KW-0863">Zinc-finger</keyword>
<reference evidence="5" key="2">
    <citation type="submission" date="2023-06" db="EMBL/GenBank/DDBJ databases">
        <authorList>
            <person name="Ma L."/>
            <person name="Liu K.-W."/>
            <person name="Li Z."/>
            <person name="Hsiao Y.-Y."/>
            <person name="Qi Y."/>
            <person name="Fu T."/>
            <person name="Tang G."/>
            <person name="Zhang D."/>
            <person name="Sun W.-H."/>
            <person name="Liu D.-K."/>
            <person name="Li Y."/>
            <person name="Chen G.-Z."/>
            <person name="Liu X.-D."/>
            <person name="Liao X.-Y."/>
            <person name="Jiang Y.-T."/>
            <person name="Yu X."/>
            <person name="Hao Y."/>
            <person name="Huang J."/>
            <person name="Zhao X.-W."/>
            <person name="Ke S."/>
            <person name="Chen Y.-Y."/>
            <person name="Wu W.-L."/>
            <person name="Hsu J.-L."/>
            <person name="Lin Y.-F."/>
            <person name="Huang M.-D."/>
            <person name="Li C.-Y."/>
            <person name="Huang L."/>
            <person name="Wang Z.-W."/>
            <person name="Zhao X."/>
            <person name="Zhong W.-Y."/>
            <person name="Peng D.-H."/>
            <person name="Ahmad S."/>
            <person name="Lan S."/>
            <person name="Zhang J.-S."/>
            <person name="Tsai W.-C."/>
            <person name="Van De Peer Y."/>
            <person name="Liu Z.-J."/>
        </authorList>
    </citation>
    <scope>NUCLEOTIDE SEQUENCE</scope>
    <source>
        <strain evidence="5">CP</strain>
        <tissue evidence="5">Leaves</tissue>
    </source>
</reference>
<dbReference type="Proteomes" id="UP001180020">
    <property type="component" value="Unassembled WGS sequence"/>
</dbReference>
<evidence type="ECO:0000256" key="2">
    <source>
        <dbReference type="ARBA" id="ARBA00022771"/>
    </source>
</evidence>